<evidence type="ECO:0000313" key="3">
    <source>
        <dbReference type="Proteomes" id="UP000887116"/>
    </source>
</evidence>
<gene>
    <name evidence="2" type="ORF">TNCT_290821</name>
</gene>
<dbReference type="AlphaFoldDB" id="A0A8X6GWT3"/>
<dbReference type="Proteomes" id="UP000887116">
    <property type="component" value="Unassembled WGS sequence"/>
</dbReference>
<reference evidence="2" key="1">
    <citation type="submission" date="2020-07" db="EMBL/GenBank/DDBJ databases">
        <title>Multicomponent nature underlies the extraordinary mechanical properties of spider dragline silk.</title>
        <authorList>
            <person name="Kono N."/>
            <person name="Nakamura H."/>
            <person name="Mori M."/>
            <person name="Yoshida Y."/>
            <person name="Ohtoshi R."/>
            <person name="Malay A.D."/>
            <person name="Moran D.A.P."/>
            <person name="Tomita M."/>
            <person name="Numata K."/>
            <person name="Arakawa K."/>
        </authorList>
    </citation>
    <scope>NUCLEOTIDE SEQUENCE</scope>
</reference>
<keyword evidence="3" id="KW-1185">Reference proteome</keyword>
<evidence type="ECO:0000313" key="2">
    <source>
        <dbReference type="EMBL" id="GFQ91408.1"/>
    </source>
</evidence>
<evidence type="ECO:0000256" key="1">
    <source>
        <dbReference type="SAM" id="MobiDB-lite"/>
    </source>
</evidence>
<comment type="caution">
    <text evidence="2">The sequence shown here is derived from an EMBL/GenBank/DDBJ whole genome shotgun (WGS) entry which is preliminary data.</text>
</comment>
<proteinExistence type="predicted"/>
<dbReference type="EMBL" id="BMAO01033722">
    <property type="protein sequence ID" value="GFQ91408.1"/>
    <property type="molecule type" value="Genomic_DNA"/>
</dbReference>
<organism evidence="2 3">
    <name type="scientific">Trichonephila clavata</name>
    <name type="common">Joro spider</name>
    <name type="synonym">Nephila clavata</name>
    <dbReference type="NCBI Taxonomy" id="2740835"/>
    <lineage>
        <taxon>Eukaryota</taxon>
        <taxon>Metazoa</taxon>
        <taxon>Ecdysozoa</taxon>
        <taxon>Arthropoda</taxon>
        <taxon>Chelicerata</taxon>
        <taxon>Arachnida</taxon>
        <taxon>Araneae</taxon>
        <taxon>Araneomorphae</taxon>
        <taxon>Entelegynae</taxon>
        <taxon>Araneoidea</taxon>
        <taxon>Nephilidae</taxon>
        <taxon>Trichonephila</taxon>
    </lineage>
</organism>
<protein>
    <submittedName>
        <fullName evidence="2">Uncharacterized protein</fullName>
    </submittedName>
</protein>
<feature type="region of interest" description="Disordered" evidence="1">
    <location>
        <begin position="27"/>
        <end position="120"/>
    </location>
</feature>
<name>A0A8X6GWT3_TRICU</name>
<sequence length="149" mass="17073">MYALIAEGHVIYKKLFKEEMDNGNEFFPGIEKNWNPPTNNDNSPRKEEEPFIVVRGRKKERSPTPPMDTTSKKLKSFELDTSNKYSHLKIPQSQPDDEDQVNTIQDNENGDGTAVETRHVARPPTPITIDNVQRSAEFLKSCKILRSKT</sequence>
<accession>A0A8X6GWT3</accession>